<feature type="chain" id="PRO_5026995745" evidence="1">
    <location>
        <begin position="23"/>
        <end position="227"/>
    </location>
</feature>
<sequence>MFKRLSTAILLITTAFLFISNASPTYELAVMKYRGGGDWYGNPSSLTNLISFCNDNLNMDLSPEYQVVEAGSPDLLNYPFVHLTGHGNIEWNEAELNNIRTWLKAGGFLHVDDNYGMDPYIRPQLESLFPEFELTEISATHPIFKAPYLLEEGLPKIHEHDGGSPKAFGIFIDGRLAVFYTFEADLGDGWEDPEIHNDPESVRLKALQMGANLISYAFNGSVYVQDE</sequence>
<name>A0A6N6RIF9_9FLAO</name>
<dbReference type="OrthoDB" id="9804083at2"/>
<protein>
    <submittedName>
        <fullName evidence="3">DUF4159 domain-containing protein</fullName>
    </submittedName>
</protein>
<accession>A0A6N6RIF9</accession>
<evidence type="ECO:0000259" key="2">
    <source>
        <dbReference type="Pfam" id="PF13709"/>
    </source>
</evidence>
<dbReference type="EMBL" id="WBVO01000001">
    <property type="protein sequence ID" value="KAB2814176.1"/>
    <property type="molecule type" value="Genomic_DNA"/>
</dbReference>
<gene>
    <name evidence="3" type="ORF">F8C67_00155</name>
</gene>
<comment type="caution">
    <text evidence="3">The sequence shown here is derived from an EMBL/GenBank/DDBJ whole genome shotgun (WGS) entry which is preliminary data.</text>
</comment>
<feature type="domain" description="DUF4159" evidence="2">
    <location>
        <begin position="28"/>
        <end position="218"/>
    </location>
</feature>
<reference evidence="3 4" key="1">
    <citation type="submission" date="2019-09" db="EMBL/GenBank/DDBJ databases">
        <title>Genomes of family Cryomorphaceae.</title>
        <authorList>
            <person name="Bowman J.P."/>
        </authorList>
    </citation>
    <scope>NUCLEOTIDE SEQUENCE [LARGE SCALE GENOMIC DNA]</scope>
    <source>
        <strain evidence="3 4">LMG 25704</strain>
    </source>
</reference>
<dbReference type="AlphaFoldDB" id="A0A6N6RIF9"/>
<dbReference type="Gene3D" id="3.40.50.12140">
    <property type="entry name" value="Domain of unknown function DUF4159"/>
    <property type="match status" value="1"/>
</dbReference>
<evidence type="ECO:0000256" key="1">
    <source>
        <dbReference type="SAM" id="SignalP"/>
    </source>
</evidence>
<keyword evidence="1" id="KW-0732">Signal</keyword>
<evidence type="ECO:0000313" key="3">
    <source>
        <dbReference type="EMBL" id="KAB2814176.1"/>
    </source>
</evidence>
<organism evidence="3 4">
    <name type="scientific">Phaeocystidibacter luteus</name>
    <dbReference type="NCBI Taxonomy" id="911197"/>
    <lineage>
        <taxon>Bacteria</taxon>
        <taxon>Pseudomonadati</taxon>
        <taxon>Bacteroidota</taxon>
        <taxon>Flavobacteriia</taxon>
        <taxon>Flavobacteriales</taxon>
        <taxon>Phaeocystidibacteraceae</taxon>
        <taxon>Phaeocystidibacter</taxon>
    </lineage>
</organism>
<feature type="signal peptide" evidence="1">
    <location>
        <begin position="1"/>
        <end position="22"/>
    </location>
</feature>
<dbReference type="RefSeq" id="WP_151665757.1">
    <property type="nucleotide sequence ID" value="NZ_WBVO01000001.1"/>
</dbReference>
<dbReference type="Pfam" id="PF13709">
    <property type="entry name" value="DUF4159"/>
    <property type="match status" value="1"/>
</dbReference>
<proteinExistence type="predicted"/>
<evidence type="ECO:0000313" key="4">
    <source>
        <dbReference type="Proteomes" id="UP000468650"/>
    </source>
</evidence>
<keyword evidence="4" id="KW-1185">Reference proteome</keyword>
<dbReference type="Proteomes" id="UP000468650">
    <property type="component" value="Unassembled WGS sequence"/>
</dbReference>
<dbReference type="InterPro" id="IPR025297">
    <property type="entry name" value="DUF4159"/>
</dbReference>